<organism evidence="1">
    <name type="scientific">marine sediment metagenome</name>
    <dbReference type="NCBI Taxonomy" id="412755"/>
    <lineage>
        <taxon>unclassified sequences</taxon>
        <taxon>metagenomes</taxon>
        <taxon>ecological metagenomes</taxon>
    </lineage>
</organism>
<gene>
    <name evidence="1" type="ORF">S01H4_31417</name>
</gene>
<accession>X1ACK4</accession>
<dbReference type="EMBL" id="BART01016317">
    <property type="protein sequence ID" value="GAG80180.1"/>
    <property type="molecule type" value="Genomic_DNA"/>
</dbReference>
<sequence>MANKIQFDAVNRLIIVNDGVTELDAKGDLYSDAKENWKDDVTLNRLRLPFRTIAGDPLPGGLVVGAYFFLQNQAGWRIRPCETDHELLIKGNLYPEDEGLPMFVSTLGGYTVSISLERSSLTQVSGLPDLSGLVDEVWAKEDRGAAVDKIVNIDEAVGLVSEKVDPIGEATSDMLKVDRGRWLIDKDACQMIFYGEEADGGRSPSPLLVFDLKDEHGNPSVERVFERVPVRP</sequence>
<comment type="caution">
    <text evidence="1">The sequence shown here is derived from an EMBL/GenBank/DDBJ whole genome shotgun (WGS) entry which is preliminary data.</text>
</comment>
<reference evidence="1" key="1">
    <citation type="journal article" date="2014" name="Front. Microbiol.">
        <title>High frequency of phylogenetically diverse reductive dehalogenase-homologous genes in deep subseafloor sedimentary metagenomes.</title>
        <authorList>
            <person name="Kawai M."/>
            <person name="Futagami T."/>
            <person name="Toyoda A."/>
            <person name="Takaki Y."/>
            <person name="Nishi S."/>
            <person name="Hori S."/>
            <person name="Arai W."/>
            <person name="Tsubouchi T."/>
            <person name="Morono Y."/>
            <person name="Uchiyama I."/>
            <person name="Ito T."/>
            <person name="Fujiyama A."/>
            <person name="Inagaki F."/>
            <person name="Takami H."/>
        </authorList>
    </citation>
    <scope>NUCLEOTIDE SEQUENCE</scope>
    <source>
        <strain evidence="1">Expedition CK06-06</strain>
    </source>
</reference>
<dbReference type="AlphaFoldDB" id="X1ACK4"/>
<evidence type="ECO:0000313" key="1">
    <source>
        <dbReference type="EMBL" id="GAG80180.1"/>
    </source>
</evidence>
<protein>
    <submittedName>
        <fullName evidence="1">Uncharacterized protein</fullName>
    </submittedName>
</protein>
<proteinExistence type="predicted"/>
<name>X1ACK4_9ZZZZ</name>